<accession>A0ABP5TH70</accession>
<proteinExistence type="predicted"/>
<dbReference type="EMBL" id="BAAASD010000020">
    <property type="protein sequence ID" value="GAA2352585.1"/>
    <property type="molecule type" value="Genomic_DNA"/>
</dbReference>
<organism evidence="2 3">
    <name type="scientific">Streptomyces cuspidosporus</name>
    <dbReference type="NCBI Taxonomy" id="66882"/>
    <lineage>
        <taxon>Bacteria</taxon>
        <taxon>Bacillati</taxon>
        <taxon>Actinomycetota</taxon>
        <taxon>Actinomycetes</taxon>
        <taxon>Kitasatosporales</taxon>
        <taxon>Streptomycetaceae</taxon>
        <taxon>Streptomyces</taxon>
    </lineage>
</organism>
<feature type="region of interest" description="Disordered" evidence="1">
    <location>
        <begin position="1"/>
        <end position="66"/>
    </location>
</feature>
<evidence type="ECO:0000256" key="1">
    <source>
        <dbReference type="SAM" id="MobiDB-lite"/>
    </source>
</evidence>
<evidence type="ECO:0000313" key="3">
    <source>
        <dbReference type="Proteomes" id="UP001500253"/>
    </source>
</evidence>
<reference evidence="3" key="1">
    <citation type="journal article" date="2019" name="Int. J. Syst. Evol. Microbiol.">
        <title>The Global Catalogue of Microorganisms (GCM) 10K type strain sequencing project: providing services to taxonomists for standard genome sequencing and annotation.</title>
        <authorList>
            <consortium name="The Broad Institute Genomics Platform"/>
            <consortium name="The Broad Institute Genome Sequencing Center for Infectious Disease"/>
            <person name="Wu L."/>
            <person name="Ma J."/>
        </authorList>
    </citation>
    <scope>NUCLEOTIDE SEQUENCE [LARGE SCALE GENOMIC DNA]</scope>
    <source>
        <strain evidence="3">JCM 4316</strain>
    </source>
</reference>
<evidence type="ECO:0000313" key="2">
    <source>
        <dbReference type="EMBL" id="GAA2352585.1"/>
    </source>
</evidence>
<keyword evidence="3" id="KW-1185">Reference proteome</keyword>
<protein>
    <submittedName>
        <fullName evidence="2">Uncharacterized protein</fullName>
    </submittedName>
</protein>
<sequence>MITPSAGDRTEEPAARRLARPPYESIRECARPQTGGDPVGPAGAREWAGAAHPGAMENATDPSESGHLVFVDSYDADSRYRRVWLRGLGWEPMEREEFEPRVRRLFPDIDLDDPGQVHWVDRPGQWPPWHPGEA</sequence>
<comment type="caution">
    <text evidence="2">The sequence shown here is derived from an EMBL/GenBank/DDBJ whole genome shotgun (WGS) entry which is preliminary data.</text>
</comment>
<gene>
    <name evidence="2" type="ORF">GCM10010246_46610</name>
</gene>
<dbReference type="Proteomes" id="UP001500253">
    <property type="component" value="Unassembled WGS sequence"/>
</dbReference>
<name>A0ABP5TH70_9ACTN</name>
<feature type="compositionally biased region" description="Pro residues" evidence="1">
    <location>
        <begin position="125"/>
        <end position="134"/>
    </location>
</feature>
<feature type="region of interest" description="Disordered" evidence="1">
    <location>
        <begin position="113"/>
        <end position="134"/>
    </location>
</feature>